<gene>
    <name evidence="2" type="ORF">RFULGI_LOCUS11850</name>
</gene>
<dbReference type="GO" id="GO:0003677">
    <property type="term" value="F:DNA binding"/>
    <property type="evidence" value="ECO:0007669"/>
    <property type="project" value="UniProtKB-KW"/>
</dbReference>
<evidence type="ECO:0000313" key="2">
    <source>
        <dbReference type="EMBL" id="CAG8727024.1"/>
    </source>
</evidence>
<dbReference type="EMBL" id="CAJVPZ010026906">
    <property type="protein sequence ID" value="CAG8727024.1"/>
    <property type="molecule type" value="Genomic_DNA"/>
</dbReference>
<evidence type="ECO:0000313" key="3">
    <source>
        <dbReference type="Proteomes" id="UP000789396"/>
    </source>
</evidence>
<dbReference type="Gene3D" id="1.10.150.130">
    <property type="match status" value="1"/>
</dbReference>
<feature type="non-terminal residue" evidence="2">
    <location>
        <position position="95"/>
    </location>
</feature>
<comment type="caution">
    <text evidence="2">The sequence shown here is derived from an EMBL/GenBank/DDBJ whole genome shotgun (WGS) entry which is preliminary data.</text>
</comment>
<organism evidence="2 3">
    <name type="scientific">Racocetra fulgida</name>
    <dbReference type="NCBI Taxonomy" id="60492"/>
    <lineage>
        <taxon>Eukaryota</taxon>
        <taxon>Fungi</taxon>
        <taxon>Fungi incertae sedis</taxon>
        <taxon>Mucoromycota</taxon>
        <taxon>Glomeromycotina</taxon>
        <taxon>Glomeromycetes</taxon>
        <taxon>Diversisporales</taxon>
        <taxon>Gigasporaceae</taxon>
        <taxon>Racocetra</taxon>
    </lineage>
</organism>
<evidence type="ECO:0000256" key="1">
    <source>
        <dbReference type="ARBA" id="ARBA00023125"/>
    </source>
</evidence>
<dbReference type="SUPFAM" id="SSF47823">
    <property type="entry name" value="lambda integrase-like, N-terminal domain"/>
    <property type="match status" value="1"/>
</dbReference>
<feature type="non-terminal residue" evidence="2">
    <location>
        <position position="1"/>
    </location>
</feature>
<name>A0A9N9IB64_9GLOM</name>
<keyword evidence="1" id="KW-0238">DNA-binding</keyword>
<dbReference type="InterPro" id="IPR010998">
    <property type="entry name" value="Integrase_recombinase_N"/>
</dbReference>
<reference evidence="2" key="1">
    <citation type="submission" date="2021-06" db="EMBL/GenBank/DDBJ databases">
        <authorList>
            <person name="Kallberg Y."/>
            <person name="Tangrot J."/>
            <person name="Rosling A."/>
        </authorList>
    </citation>
    <scope>NUCLEOTIDE SEQUENCE</scope>
    <source>
        <strain evidence="2">IN212</strain>
    </source>
</reference>
<protein>
    <submittedName>
        <fullName evidence="2">3002_t:CDS:1</fullName>
    </submittedName>
</protein>
<proteinExistence type="predicted"/>
<sequence length="95" mass="10939">HGNTPAILRKLLQQANKFLEPQSSYDRKLQKIWENFVSFCQIHRIGYLPATKNAILAYLVWVVEAQEGPKPSLILLSVAWAHVRCGFEDPTKQYD</sequence>
<accession>A0A9N9IB64</accession>
<dbReference type="AlphaFoldDB" id="A0A9N9IB64"/>
<dbReference type="Proteomes" id="UP000789396">
    <property type="component" value="Unassembled WGS sequence"/>
</dbReference>
<dbReference type="OrthoDB" id="2493649at2759"/>
<keyword evidence="3" id="KW-1185">Reference proteome</keyword>